<keyword evidence="3" id="KW-1185">Reference proteome</keyword>
<sequence>MHRIFAVAAVVAALAAATAPETPAAAKGYLFCQLDYDSGMRRCAFETIDRCLAAIAGRGGSCSRNPASEANASLAHGPKMHARKNEMRLR</sequence>
<feature type="compositionally biased region" description="Polar residues" evidence="1">
    <location>
        <begin position="62"/>
        <end position="71"/>
    </location>
</feature>
<gene>
    <name evidence="2" type="ORF">HA482_07510</name>
</gene>
<dbReference type="RefSeq" id="WP_188107628.1">
    <property type="nucleotide sequence ID" value="NZ_JAANIH010000085.1"/>
</dbReference>
<evidence type="ECO:0000313" key="3">
    <source>
        <dbReference type="Proteomes" id="UP000639516"/>
    </source>
</evidence>
<accession>A0ABR7U3J8</accession>
<dbReference type="Proteomes" id="UP000639516">
    <property type="component" value="Unassembled WGS sequence"/>
</dbReference>
<evidence type="ECO:0000256" key="1">
    <source>
        <dbReference type="SAM" id="MobiDB-lite"/>
    </source>
</evidence>
<reference evidence="2 3" key="1">
    <citation type="journal article" date="2020" name="Arch. Microbiol.">
        <title>Bradyrhizobium campsiandrae sp. nov., a nitrogen-fixing bacterial strain isolated from a native leguminous tree from the Amazon adapted to flooded conditions.</title>
        <authorList>
            <person name="Cabral Michel D."/>
            <person name="Martins da Costa E."/>
            <person name="Azarias Guimaraes A."/>
            <person name="Soares de Carvalho T."/>
            <person name="Santos de Castro Caputo P."/>
            <person name="Willems A."/>
            <person name="de Souza Moreira F.M."/>
        </authorList>
    </citation>
    <scope>NUCLEOTIDE SEQUENCE [LARGE SCALE GENOMIC DNA]</scope>
    <source>
        <strain evidence="3">INPA 384B</strain>
    </source>
</reference>
<evidence type="ECO:0000313" key="2">
    <source>
        <dbReference type="EMBL" id="MBC9978066.1"/>
    </source>
</evidence>
<dbReference type="InterPro" id="IPR021937">
    <property type="entry name" value="DUF3551"/>
</dbReference>
<dbReference type="EMBL" id="JAATTO010000008">
    <property type="protein sequence ID" value="MBC9978066.1"/>
    <property type="molecule type" value="Genomic_DNA"/>
</dbReference>
<comment type="caution">
    <text evidence="2">The sequence shown here is derived from an EMBL/GenBank/DDBJ whole genome shotgun (WGS) entry which is preliminary data.</text>
</comment>
<protein>
    <submittedName>
        <fullName evidence="2">DUF3551 domain-containing protein</fullName>
    </submittedName>
</protein>
<dbReference type="Pfam" id="PF12071">
    <property type="entry name" value="DUF3551"/>
    <property type="match status" value="1"/>
</dbReference>
<proteinExistence type="predicted"/>
<feature type="region of interest" description="Disordered" evidence="1">
    <location>
        <begin position="59"/>
        <end position="90"/>
    </location>
</feature>
<name>A0ABR7U3J8_9BRAD</name>
<organism evidence="2 3">
    <name type="scientific">Bradyrhizobium campsiandrae</name>
    <dbReference type="NCBI Taxonomy" id="1729892"/>
    <lineage>
        <taxon>Bacteria</taxon>
        <taxon>Pseudomonadati</taxon>
        <taxon>Pseudomonadota</taxon>
        <taxon>Alphaproteobacteria</taxon>
        <taxon>Hyphomicrobiales</taxon>
        <taxon>Nitrobacteraceae</taxon>
        <taxon>Bradyrhizobium</taxon>
    </lineage>
</organism>